<proteinExistence type="inferred from homology"/>
<evidence type="ECO:0000256" key="2">
    <source>
        <dbReference type="ARBA" id="ARBA00022448"/>
    </source>
</evidence>
<dbReference type="InterPro" id="IPR027417">
    <property type="entry name" value="P-loop_NTPase"/>
</dbReference>
<dbReference type="GO" id="GO:0005524">
    <property type="term" value="F:ATP binding"/>
    <property type="evidence" value="ECO:0007669"/>
    <property type="project" value="UniProtKB-KW"/>
</dbReference>
<organism evidence="4 5">
    <name type="scientific">Burkholderia pyrrocinia</name>
    <name type="common">Pseudomonas pyrrocinia</name>
    <dbReference type="NCBI Taxonomy" id="60550"/>
    <lineage>
        <taxon>Bacteria</taxon>
        <taxon>Pseudomonadati</taxon>
        <taxon>Pseudomonadota</taxon>
        <taxon>Betaproteobacteria</taxon>
        <taxon>Burkholderiales</taxon>
        <taxon>Burkholderiaceae</taxon>
        <taxon>Burkholderia</taxon>
        <taxon>Burkholderia cepacia complex</taxon>
    </lineage>
</organism>
<dbReference type="AlphaFoldDB" id="A0A318I7G8"/>
<feature type="domain" description="ABC transporter" evidence="3">
    <location>
        <begin position="46"/>
        <end position="107"/>
    </location>
</feature>
<dbReference type="Gene3D" id="3.40.50.300">
    <property type="entry name" value="P-loop containing nucleotide triphosphate hydrolases"/>
    <property type="match status" value="1"/>
</dbReference>
<gene>
    <name evidence="4" type="ORF">NA66_10221</name>
</gene>
<reference evidence="4 5" key="1">
    <citation type="submission" date="2018-05" db="EMBL/GenBank/DDBJ databases">
        <title>Comparative genomics of bacterial root endophytes of switchgrass collected from native prairies over two seasons.</title>
        <authorList>
            <person name="Tang Y."/>
        </authorList>
    </citation>
    <scope>NUCLEOTIDE SEQUENCE [LARGE SCALE GENOMIC DNA]</scope>
    <source>
        <strain evidence="4 5">NFIX32</strain>
    </source>
</reference>
<keyword evidence="2" id="KW-0813">Transport</keyword>
<dbReference type="PANTHER" id="PTHR42788:SF13">
    <property type="entry name" value="ALIPHATIC SULFONATES IMPORT ATP-BINDING PROTEIN SSUB"/>
    <property type="match status" value="1"/>
</dbReference>
<dbReference type="RefSeq" id="WP_146229720.1">
    <property type="nucleotide sequence ID" value="NZ_QJJY01000022.1"/>
</dbReference>
<keyword evidence="4" id="KW-0547">Nucleotide-binding</keyword>
<dbReference type="SUPFAM" id="SSF52540">
    <property type="entry name" value="P-loop containing nucleoside triphosphate hydrolases"/>
    <property type="match status" value="1"/>
</dbReference>
<comment type="similarity">
    <text evidence="1">Belongs to the ABC transporter superfamily.</text>
</comment>
<dbReference type="PANTHER" id="PTHR42788">
    <property type="entry name" value="TAURINE IMPORT ATP-BINDING PROTEIN-RELATED"/>
    <property type="match status" value="1"/>
</dbReference>
<evidence type="ECO:0000256" key="1">
    <source>
        <dbReference type="ARBA" id="ARBA00005417"/>
    </source>
</evidence>
<evidence type="ECO:0000313" key="4">
    <source>
        <dbReference type="EMBL" id="PXX26905.1"/>
    </source>
</evidence>
<dbReference type="Proteomes" id="UP000247755">
    <property type="component" value="Unassembled WGS sequence"/>
</dbReference>
<evidence type="ECO:0000313" key="5">
    <source>
        <dbReference type="Proteomes" id="UP000247755"/>
    </source>
</evidence>
<name>A0A318I7G8_BURPY</name>
<dbReference type="EMBL" id="QJJY01000022">
    <property type="protein sequence ID" value="PXX26905.1"/>
    <property type="molecule type" value="Genomic_DNA"/>
</dbReference>
<protein>
    <submittedName>
        <fullName evidence="4">NitT/TauT family transport system ATP-binding protein</fullName>
    </submittedName>
</protein>
<evidence type="ECO:0000259" key="3">
    <source>
        <dbReference type="Pfam" id="PF00005"/>
    </source>
</evidence>
<sequence>MQNSTVINAPVKTSQPLQPPRLGEEILRVEHVNRGFNKSQGELLVLDDANLSLREGEIVGLLGRSGSGKSTLLRIIAGLIEPTGGEVTYLGQPLRGPAEGVAMVFQTFAL</sequence>
<dbReference type="Pfam" id="PF00005">
    <property type="entry name" value="ABC_tran"/>
    <property type="match status" value="1"/>
</dbReference>
<dbReference type="InterPro" id="IPR003439">
    <property type="entry name" value="ABC_transporter-like_ATP-bd"/>
</dbReference>
<comment type="caution">
    <text evidence="4">The sequence shown here is derived from an EMBL/GenBank/DDBJ whole genome shotgun (WGS) entry which is preliminary data.</text>
</comment>
<dbReference type="InterPro" id="IPR050166">
    <property type="entry name" value="ABC_transporter_ATP-bind"/>
</dbReference>
<keyword evidence="4" id="KW-0067">ATP-binding</keyword>
<dbReference type="GO" id="GO:0016887">
    <property type="term" value="F:ATP hydrolysis activity"/>
    <property type="evidence" value="ECO:0007669"/>
    <property type="project" value="InterPro"/>
</dbReference>
<accession>A0A318I7G8</accession>
<feature type="non-terminal residue" evidence="4">
    <location>
        <position position="110"/>
    </location>
</feature>